<dbReference type="GO" id="GO:0003677">
    <property type="term" value="F:DNA binding"/>
    <property type="evidence" value="ECO:0007669"/>
    <property type="project" value="InterPro"/>
</dbReference>
<dbReference type="GO" id="GO:0032298">
    <property type="term" value="P:positive regulation of DNA-templated DNA replication initiation"/>
    <property type="evidence" value="ECO:0007669"/>
    <property type="project" value="TreeGrafter"/>
</dbReference>
<proteinExistence type="predicted"/>
<evidence type="ECO:0000313" key="1">
    <source>
        <dbReference type="EMBL" id="SHE68594.1"/>
    </source>
</evidence>
<dbReference type="GO" id="GO:0006260">
    <property type="term" value="P:DNA replication"/>
    <property type="evidence" value="ECO:0007669"/>
    <property type="project" value="InterPro"/>
</dbReference>
<dbReference type="NCBIfam" id="NF004347">
    <property type="entry name" value="PRK05728.1-4"/>
    <property type="match status" value="1"/>
</dbReference>
<organism evidence="1 2">
    <name type="scientific">Litoreibacter ascidiaceicola</name>
    <dbReference type="NCBI Taxonomy" id="1486859"/>
    <lineage>
        <taxon>Bacteria</taxon>
        <taxon>Pseudomonadati</taxon>
        <taxon>Pseudomonadota</taxon>
        <taxon>Alphaproteobacteria</taxon>
        <taxon>Rhodobacterales</taxon>
        <taxon>Roseobacteraceae</taxon>
        <taxon>Litoreibacter</taxon>
    </lineage>
</organism>
<dbReference type="PANTHER" id="PTHR38767">
    <property type="entry name" value="DNA POLYMERASE III SUBUNIT CHI"/>
    <property type="match status" value="1"/>
</dbReference>
<dbReference type="Pfam" id="PF04364">
    <property type="entry name" value="DNA_pol3_chi"/>
    <property type="match status" value="1"/>
</dbReference>
<protein>
    <submittedName>
        <fullName evidence="1">DNA polymerase III, chi subunit</fullName>
    </submittedName>
</protein>
<dbReference type="Proteomes" id="UP000184144">
    <property type="component" value="Unassembled WGS sequence"/>
</dbReference>
<reference evidence="2" key="1">
    <citation type="submission" date="2016-11" db="EMBL/GenBank/DDBJ databases">
        <authorList>
            <person name="Varghese N."/>
            <person name="Submissions S."/>
        </authorList>
    </citation>
    <scope>NUCLEOTIDE SEQUENCE [LARGE SCALE GENOMIC DNA]</scope>
    <source>
        <strain evidence="2">DSM 100566</strain>
    </source>
</reference>
<dbReference type="STRING" id="1486859.SAMN05444273_102265"/>
<dbReference type="AlphaFoldDB" id="A0A1M4VHS6"/>
<sequence length="153" mass="16436">MGAAFFYHMTTQPVDVTLPMLLGKARGAGWRVAIRGRDVERLDHLDGKLWEADGFLAHGRAGGPHDAEQPILLTDAVKAPNGASCLVSLDGAEIAPEEVNGSDRTMILFDGNDGDAVARAREQWKALTTAGCAAQYWSQESGRWEKKAESGEG</sequence>
<evidence type="ECO:0000313" key="2">
    <source>
        <dbReference type="Proteomes" id="UP000184144"/>
    </source>
</evidence>
<dbReference type="PANTHER" id="PTHR38767:SF1">
    <property type="entry name" value="DNA POLYMERASE III SUBUNIT CHI"/>
    <property type="match status" value="1"/>
</dbReference>
<dbReference type="SUPFAM" id="SSF102400">
    <property type="entry name" value="DNA polymerase III chi subunit"/>
    <property type="match status" value="1"/>
</dbReference>
<dbReference type="InterPro" id="IPR007459">
    <property type="entry name" value="DNA_pol3_chi"/>
</dbReference>
<keyword evidence="2" id="KW-1185">Reference proteome</keyword>
<accession>A0A1M4VHS6</accession>
<name>A0A1M4VHS6_9RHOB</name>
<dbReference type="OrthoDB" id="9795973at2"/>
<dbReference type="InterPro" id="IPR036768">
    <property type="entry name" value="PolIII_chi_sf"/>
</dbReference>
<dbReference type="RefSeq" id="WP_073141119.1">
    <property type="nucleotide sequence ID" value="NZ_FQUV01000002.1"/>
</dbReference>
<gene>
    <name evidence="1" type="ORF">SAMN05444273_102265</name>
</gene>
<dbReference type="GO" id="GO:0003887">
    <property type="term" value="F:DNA-directed DNA polymerase activity"/>
    <property type="evidence" value="ECO:0007669"/>
    <property type="project" value="InterPro"/>
</dbReference>
<dbReference type="EMBL" id="FQUV01000002">
    <property type="protein sequence ID" value="SHE68594.1"/>
    <property type="molecule type" value="Genomic_DNA"/>
</dbReference>
<dbReference type="Gene3D" id="3.40.50.10110">
    <property type="entry name" value="DNA polymerase III subunit chi"/>
    <property type="match status" value="1"/>
</dbReference>